<feature type="transmembrane region" description="Helical" evidence="6">
    <location>
        <begin position="137"/>
        <end position="155"/>
    </location>
</feature>
<evidence type="ECO:0000256" key="4">
    <source>
        <dbReference type="ARBA" id="ARBA00022989"/>
    </source>
</evidence>
<evidence type="ECO:0000256" key="5">
    <source>
        <dbReference type="ARBA" id="ARBA00023136"/>
    </source>
</evidence>
<evidence type="ECO:0000256" key="2">
    <source>
        <dbReference type="ARBA" id="ARBA00022475"/>
    </source>
</evidence>
<dbReference type="PANTHER" id="PTHR30482:SF10">
    <property type="entry name" value="HIGH-AFFINITY BRANCHED-CHAIN AMINO ACID TRANSPORT PROTEIN BRAE"/>
    <property type="match status" value="1"/>
</dbReference>
<feature type="transmembrane region" description="Helical" evidence="6">
    <location>
        <begin position="274"/>
        <end position="296"/>
    </location>
</feature>
<feature type="transmembrane region" description="Helical" evidence="6">
    <location>
        <begin position="308"/>
        <end position="332"/>
    </location>
</feature>
<feature type="transmembrane region" description="Helical" evidence="6">
    <location>
        <begin position="183"/>
        <end position="199"/>
    </location>
</feature>
<reference evidence="7 8" key="1">
    <citation type="submission" date="2018-07" db="EMBL/GenBank/DDBJ databases">
        <authorList>
            <person name="Quirk P.G."/>
            <person name="Krulwich T.A."/>
        </authorList>
    </citation>
    <scope>NUCLEOTIDE SEQUENCE [LARGE SCALE GENOMIC DNA]</scope>
    <source>
        <strain evidence="7 8">CC-BB4</strain>
    </source>
</reference>
<keyword evidence="4 6" id="KW-1133">Transmembrane helix</keyword>
<protein>
    <submittedName>
        <fullName evidence="7">Branched-chain amino acid ABC transporter permease</fullName>
    </submittedName>
</protein>
<dbReference type="Pfam" id="PF02653">
    <property type="entry name" value="BPD_transp_2"/>
    <property type="match status" value="1"/>
</dbReference>
<dbReference type="InterPro" id="IPR001851">
    <property type="entry name" value="ABC_transp_permease"/>
</dbReference>
<dbReference type="Proteomes" id="UP000254889">
    <property type="component" value="Chromosome"/>
</dbReference>
<dbReference type="OrthoDB" id="9814461at2"/>
<dbReference type="GO" id="GO:0005886">
    <property type="term" value="C:plasma membrane"/>
    <property type="evidence" value="ECO:0007669"/>
    <property type="project" value="UniProtKB-SubCell"/>
</dbReference>
<keyword evidence="2" id="KW-1003">Cell membrane</keyword>
<organism evidence="7 8">
    <name type="scientific">Pseudolabrys taiwanensis</name>
    <dbReference type="NCBI Taxonomy" id="331696"/>
    <lineage>
        <taxon>Bacteria</taxon>
        <taxon>Pseudomonadati</taxon>
        <taxon>Pseudomonadota</taxon>
        <taxon>Alphaproteobacteria</taxon>
        <taxon>Hyphomicrobiales</taxon>
        <taxon>Xanthobacteraceae</taxon>
        <taxon>Pseudolabrys</taxon>
    </lineage>
</organism>
<feature type="transmembrane region" description="Helical" evidence="6">
    <location>
        <begin position="111"/>
        <end position="130"/>
    </location>
</feature>
<sequence>MFGPNCRPTRSNRTMTSHAITSTRMGPKLDSVTVGSVLAVVLLFGAVFLYGGYLVTVLQLAMIYGIFCLGLNFFMGYTGQASFGQNAFAAIGGYGTAILCVEYQWEPALALLVSMAVAGVAALIVGYPTLRLRGHYLAMATFALGLITYDISVQWTSLTQGYMGYAGIPPLGIGPFTVEDERLKLVCLIVLLLIGLWISQRLRDSRFGRALRAISGSENGAAALGIRISRYKLAAFVIAAVYASAAGSLFAHVVGFISPEVFGLQMVVVTFTMLYVGGVGTVYGPVIGAIVASLLPEVFRSTGRFQDIAYAAVLLLMLIFVPKGLSAIAGLVRSRRANREG</sequence>
<dbReference type="InterPro" id="IPR043428">
    <property type="entry name" value="LivM-like"/>
</dbReference>
<evidence type="ECO:0000313" key="8">
    <source>
        <dbReference type="Proteomes" id="UP000254889"/>
    </source>
</evidence>
<evidence type="ECO:0000256" key="1">
    <source>
        <dbReference type="ARBA" id="ARBA00004651"/>
    </source>
</evidence>
<keyword evidence="3 6" id="KW-0812">Transmembrane</keyword>
<dbReference type="EMBL" id="CP031417">
    <property type="protein sequence ID" value="AXK79393.1"/>
    <property type="molecule type" value="Genomic_DNA"/>
</dbReference>
<comment type="subcellular location">
    <subcellularLocation>
        <location evidence="1">Cell membrane</location>
        <topology evidence="1">Multi-pass membrane protein</topology>
    </subcellularLocation>
</comment>
<proteinExistence type="predicted"/>
<accession>A0A345ZR46</accession>
<feature type="transmembrane region" description="Helical" evidence="6">
    <location>
        <begin position="32"/>
        <end position="51"/>
    </location>
</feature>
<evidence type="ECO:0000256" key="3">
    <source>
        <dbReference type="ARBA" id="ARBA00022692"/>
    </source>
</evidence>
<dbReference type="GO" id="GO:0015658">
    <property type="term" value="F:branched-chain amino acid transmembrane transporter activity"/>
    <property type="evidence" value="ECO:0007669"/>
    <property type="project" value="InterPro"/>
</dbReference>
<evidence type="ECO:0000313" key="7">
    <source>
        <dbReference type="EMBL" id="AXK79393.1"/>
    </source>
</evidence>
<feature type="transmembrane region" description="Helical" evidence="6">
    <location>
        <begin position="233"/>
        <end position="254"/>
    </location>
</feature>
<keyword evidence="5 6" id="KW-0472">Membrane</keyword>
<dbReference type="AlphaFoldDB" id="A0A345ZR46"/>
<dbReference type="KEGG" id="ptaw:DW352_01995"/>
<dbReference type="PANTHER" id="PTHR30482">
    <property type="entry name" value="HIGH-AFFINITY BRANCHED-CHAIN AMINO ACID TRANSPORT SYSTEM PERMEASE"/>
    <property type="match status" value="1"/>
</dbReference>
<dbReference type="CDD" id="cd06581">
    <property type="entry name" value="TM_PBP1_LivM_like"/>
    <property type="match status" value="1"/>
</dbReference>
<name>A0A345ZR46_9HYPH</name>
<gene>
    <name evidence="7" type="ORF">DW352_01995</name>
</gene>
<keyword evidence="8" id="KW-1185">Reference proteome</keyword>
<feature type="transmembrane region" description="Helical" evidence="6">
    <location>
        <begin position="57"/>
        <end position="75"/>
    </location>
</feature>
<evidence type="ECO:0000256" key="6">
    <source>
        <dbReference type="SAM" id="Phobius"/>
    </source>
</evidence>